<proteinExistence type="predicted"/>
<keyword evidence="1" id="KW-1133">Transmembrane helix</keyword>
<sequence>MAKQDKPTKLIVLLIIGTIFVFWQMIGEIQPTSRIDTKFKFFLVAPVIGKYSDIYMLDRPVYSFQVKDYESDSPNDTRNPPYVECGIYSYKLTNEVRSYNQQELVSELNNRLGNKYNFPTYQDESGSQKWMEIKYSGIIYPEKREFRTLWFPIRYLNNFLAYRNQIDGNTKFIPQIDNGSQSIPSNLWNMQGCISTMRRQEDSLLRAYTGSRFGEEYHRFLSDRKLQQERDRILKILSEPDTVVRVDTSDGLIYFYNLREDRMVVIDP</sequence>
<evidence type="ECO:0000313" key="3">
    <source>
        <dbReference type="Proteomes" id="UP000768471"/>
    </source>
</evidence>
<dbReference type="RefSeq" id="WP_197903686.1">
    <property type="nucleotide sequence ID" value="NZ_JACSGR010000007.1"/>
</dbReference>
<dbReference type="EMBL" id="JACSGR010000007">
    <property type="protein sequence ID" value="MBH5329850.1"/>
    <property type="molecule type" value="Genomic_DNA"/>
</dbReference>
<protein>
    <submittedName>
        <fullName evidence="2">Uncharacterized protein</fullName>
    </submittedName>
</protein>
<keyword evidence="1" id="KW-0472">Membrane</keyword>
<organism evidence="2 3">
    <name type="scientific">Eikenella glucosivorans</name>
    <dbReference type="NCBI Taxonomy" id="2766967"/>
    <lineage>
        <taxon>Bacteria</taxon>
        <taxon>Pseudomonadati</taxon>
        <taxon>Pseudomonadota</taxon>
        <taxon>Betaproteobacteria</taxon>
        <taxon>Neisseriales</taxon>
        <taxon>Neisseriaceae</taxon>
        <taxon>Eikenella</taxon>
    </lineage>
</organism>
<gene>
    <name evidence="2" type="ORF">H9Q10_09245</name>
</gene>
<keyword evidence="1" id="KW-0812">Transmembrane</keyword>
<name>A0ABS0NC09_9NEIS</name>
<accession>A0ABS0NC09</accession>
<evidence type="ECO:0000256" key="1">
    <source>
        <dbReference type="SAM" id="Phobius"/>
    </source>
</evidence>
<keyword evidence="3" id="KW-1185">Reference proteome</keyword>
<feature type="transmembrane region" description="Helical" evidence="1">
    <location>
        <begin position="7"/>
        <end position="26"/>
    </location>
</feature>
<comment type="caution">
    <text evidence="2">The sequence shown here is derived from an EMBL/GenBank/DDBJ whole genome shotgun (WGS) entry which is preliminary data.</text>
</comment>
<reference evidence="2 3" key="1">
    <citation type="submission" date="2020-09" db="EMBL/GenBank/DDBJ databases">
        <title>Eikenella S3660 sp. nov., isolated from a throat swab.</title>
        <authorList>
            <person name="Buhl M."/>
        </authorList>
    </citation>
    <scope>NUCLEOTIDE SEQUENCE [LARGE SCALE GENOMIC DNA]</scope>
    <source>
        <strain evidence="2 3">S3360</strain>
    </source>
</reference>
<evidence type="ECO:0000313" key="2">
    <source>
        <dbReference type="EMBL" id="MBH5329850.1"/>
    </source>
</evidence>
<dbReference type="Proteomes" id="UP000768471">
    <property type="component" value="Unassembled WGS sequence"/>
</dbReference>